<dbReference type="PANTHER" id="PTHR33169">
    <property type="entry name" value="PADR-FAMILY TRANSCRIPTIONAL REGULATOR"/>
    <property type="match status" value="1"/>
</dbReference>
<dbReference type="PANTHER" id="PTHR33169:SF13">
    <property type="entry name" value="PADR-FAMILY TRANSCRIPTIONAL REGULATOR"/>
    <property type="match status" value="1"/>
</dbReference>
<dbReference type="InterPro" id="IPR052509">
    <property type="entry name" value="Metal_resp_DNA-bind_regulator"/>
</dbReference>
<accession>A0ABS0JND6</accession>
<evidence type="ECO:0000313" key="4">
    <source>
        <dbReference type="Proteomes" id="UP000614915"/>
    </source>
</evidence>
<feature type="region of interest" description="Disordered" evidence="1">
    <location>
        <begin position="102"/>
        <end position="121"/>
    </location>
</feature>
<feature type="domain" description="Transcription regulator PadR N-terminal" evidence="2">
    <location>
        <begin position="14"/>
        <end position="87"/>
    </location>
</feature>
<dbReference type="RefSeq" id="WP_196928773.1">
    <property type="nucleotide sequence ID" value="NZ_CP108567.1"/>
</dbReference>
<protein>
    <submittedName>
        <fullName evidence="3">DNA-binding PadR family transcriptional regulator</fullName>
    </submittedName>
</protein>
<dbReference type="Gene3D" id="1.10.10.10">
    <property type="entry name" value="Winged helix-like DNA-binding domain superfamily/Winged helix DNA-binding domain"/>
    <property type="match status" value="1"/>
</dbReference>
<keyword evidence="3" id="KW-0238">DNA-binding</keyword>
<dbReference type="SUPFAM" id="SSF46785">
    <property type="entry name" value="Winged helix' DNA-binding domain"/>
    <property type="match status" value="1"/>
</dbReference>
<gene>
    <name evidence="3" type="ORF">IW248_004808</name>
</gene>
<evidence type="ECO:0000259" key="2">
    <source>
        <dbReference type="Pfam" id="PF03551"/>
    </source>
</evidence>
<name>A0ABS0JND6_9ACTN</name>
<dbReference type="GO" id="GO:0003677">
    <property type="term" value="F:DNA binding"/>
    <property type="evidence" value="ECO:0007669"/>
    <property type="project" value="UniProtKB-KW"/>
</dbReference>
<dbReference type="Proteomes" id="UP000614915">
    <property type="component" value="Unassembled WGS sequence"/>
</dbReference>
<reference evidence="3 4" key="1">
    <citation type="submission" date="2020-11" db="EMBL/GenBank/DDBJ databases">
        <title>Sequencing the genomes of 1000 actinobacteria strains.</title>
        <authorList>
            <person name="Klenk H.-P."/>
        </authorList>
    </citation>
    <scope>NUCLEOTIDE SEQUENCE [LARGE SCALE GENOMIC DNA]</scope>
    <source>
        <strain evidence="3 4">DSM 101692</strain>
    </source>
</reference>
<evidence type="ECO:0000313" key="3">
    <source>
        <dbReference type="EMBL" id="MBG6068521.1"/>
    </source>
</evidence>
<proteinExistence type="predicted"/>
<dbReference type="InterPro" id="IPR005149">
    <property type="entry name" value="Tscrpt_reg_PadR_N"/>
</dbReference>
<keyword evidence="4" id="KW-1185">Reference proteome</keyword>
<dbReference type="InterPro" id="IPR036388">
    <property type="entry name" value="WH-like_DNA-bd_sf"/>
</dbReference>
<dbReference type="InterPro" id="IPR036390">
    <property type="entry name" value="WH_DNA-bd_sf"/>
</dbReference>
<sequence length="140" mass="15167">MATPTPLREPTFLILTALAREPMHGYGIISDVAALSGGRLALRPGTLYGALDRLTDERLVERDHEEVVEGRLRRYYRLTEAGRSVLTAETERLRRNVEAASERLRARPAGTSTAGGFARGPLNLPGTAAHPILRPTGGLA</sequence>
<dbReference type="EMBL" id="JADOTX010000001">
    <property type="protein sequence ID" value="MBG6068521.1"/>
    <property type="molecule type" value="Genomic_DNA"/>
</dbReference>
<comment type="caution">
    <text evidence="3">The sequence shown here is derived from an EMBL/GenBank/DDBJ whole genome shotgun (WGS) entry which is preliminary data.</text>
</comment>
<evidence type="ECO:0000256" key="1">
    <source>
        <dbReference type="SAM" id="MobiDB-lite"/>
    </source>
</evidence>
<dbReference type="Pfam" id="PF03551">
    <property type="entry name" value="PadR"/>
    <property type="match status" value="1"/>
</dbReference>
<organism evidence="3 4">
    <name type="scientific">Micromonospora ureilytica</name>
    <dbReference type="NCBI Taxonomy" id="709868"/>
    <lineage>
        <taxon>Bacteria</taxon>
        <taxon>Bacillati</taxon>
        <taxon>Actinomycetota</taxon>
        <taxon>Actinomycetes</taxon>
        <taxon>Micromonosporales</taxon>
        <taxon>Micromonosporaceae</taxon>
        <taxon>Micromonospora</taxon>
    </lineage>
</organism>